<feature type="domain" description="DUF3533" evidence="8">
    <location>
        <begin position="30"/>
        <end position="398"/>
    </location>
</feature>
<evidence type="ECO:0000256" key="6">
    <source>
        <dbReference type="ARBA" id="ARBA00023136"/>
    </source>
</evidence>
<dbReference type="GO" id="GO:0005886">
    <property type="term" value="C:plasma membrane"/>
    <property type="evidence" value="ECO:0007669"/>
    <property type="project" value="UniProtKB-SubCell"/>
</dbReference>
<sequence length="445" mass="46592">MSDHQPQHEAPERGGRNTLHRLRFWVAPVIIALALLSGFAMLYFGGILNPAANLRHFPIAIVNEDTGATGKTITDGLVANVDKDRFDLRVLSAGAARHQLDTARIYAAVSLPQDLTQRLLALPQATLQPGEPVRPVVTILTNPRASAMGAAIAEKAMGNAMAAVNAEAGAKLTPLLQQLNGAAAPPGGATLVLAAPMDVRTVADNPLPGGTGAGLSAFYFSLMLLIGGVTAAIVVSMTTDALLGYVPAEFGPYYRPANRLPGKVRVSRLQTLLVEWALVVVLGLSTSAVYLWVASALGMPVPHPVSLWLFGAFVVATVGITSSSLIAALGSLGTLISLFVFLFFGLPSTGATIPLEATPRFFGWLAGFEPMRQAFVGSRALLYFDGRAGAGLSRSLTVGVIGLAIGVLIGVLVTWLYDRRGFHRIEAPAHQEAAGASETLSSTSC</sequence>
<feature type="transmembrane region" description="Helical" evidence="7">
    <location>
        <begin position="217"/>
        <end position="235"/>
    </location>
</feature>
<protein>
    <submittedName>
        <fullName evidence="9">DUF3533 domain-containing protein</fullName>
    </submittedName>
</protein>
<dbReference type="EMBL" id="VMQU01000009">
    <property type="protein sequence ID" value="TVS91712.1"/>
    <property type="molecule type" value="Genomic_DNA"/>
</dbReference>
<evidence type="ECO:0000256" key="7">
    <source>
        <dbReference type="SAM" id="Phobius"/>
    </source>
</evidence>
<evidence type="ECO:0000256" key="4">
    <source>
        <dbReference type="ARBA" id="ARBA00022692"/>
    </source>
</evidence>
<dbReference type="PANTHER" id="PTHR43077">
    <property type="entry name" value="TRANSPORT PERMEASE YVFS-RELATED"/>
    <property type="match status" value="1"/>
</dbReference>
<evidence type="ECO:0000259" key="8">
    <source>
        <dbReference type="Pfam" id="PF12051"/>
    </source>
</evidence>
<dbReference type="RefSeq" id="WP_144946182.1">
    <property type="nucleotide sequence ID" value="NZ_VMQU01000009.1"/>
</dbReference>
<keyword evidence="4 7" id="KW-0812">Transmembrane</keyword>
<proteinExistence type="inferred from homology"/>
<dbReference type="InterPro" id="IPR051328">
    <property type="entry name" value="T7SS_ABC-Transporter"/>
</dbReference>
<feature type="transmembrane region" description="Helical" evidence="7">
    <location>
        <begin position="305"/>
        <end position="328"/>
    </location>
</feature>
<keyword evidence="3" id="KW-1003">Cell membrane</keyword>
<dbReference type="InterPro" id="IPR022703">
    <property type="entry name" value="DUF3533"/>
</dbReference>
<dbReference type="Pfam" id="PF12051">
    <property type="entry name" value="DUF3533"/>
    <property type="match status" value="1"/>
</dbReference>
<feature type="transmembrane region" description="Helical" evidence="7">
    <location>
        <begin position="396"/>
        <end position="417"/>
    </location>
</feature>
<gene>
    <name evidence="9" type="ORF">FPZ47_03740</name>
</gene>
<dbReference type="PANTHER" id="PTHR43077:SF8">
    <property type="entry name" value="DOXORUBICIN RESISTANCE ABC TRANSPORTER PERMEASE PROTEIN DRRB"/>
    <property type="match status" value="1"/>
</dbReference>
<dbReference type="Gene3D" id="3.40.1710.10">
    <property type="entry name" value="abc type-2 transporter like domain"/>
    <property type="match status" value="1"/>
</dbReference>
<feature type="transmembrane region" description="Helical" evidence="7">
    <location>
        <begin position="273"/>
        <end position="293"/>
    </location>
</feature>
<evidence type="ECO:0000256" key="5">
    <source>
        <dbReference type="ARBA" id="ARBA00022989"/>
    </source>
</evidence>
<accession>A0A557XZN1</accession>
<name>A0A557XZN1_9MYCO</name>
<comment type="similarity">
    <text evidence="2">Belongs to the ABC-2 integral membrane protein family.</text>
</comment>
<comment type="subcellular location">
    <subcellularLocation>
        <location evidence="1">Cell membrane</location>
        <topology evidence="1">Multi-pass membrane protein</topology>
    </subcellularLocation>
</comment>
<dbReference type="AlphaFoldDB" id="A0A557XZN1"/>
<dbReference type="Proteomes" id="UP000320513">
    <property type="component" value="Unassembled WGS sequence"/>
</dbReference>
<evidence type="ECO:0000256" key="2">
    <source>
        <dbReference type="ARBA" id="ARBA00007783"/>
    </source>
</evidence>
<keyword evidence="6 7" id="KW-0472">Membrane</keyword>
<evidence type="ECO:0000256" key="3">
    <source>
        <dbReference type="ARBA" id="ARBA00022475"/>
    </source>
</evidence>
<keyword evidence="10" id="KW-1185">Reference proteome</keyword>
<evidence type="ECO:0000313" key="9">
    <source>
        <dbReference type="EMBL" id="TVS91712.1"/>
    </source>
</evidence>
<comment type="caution">
    <text evidence="9">The sequence shown here is derived from an EMBL/GenBank/DDBJ whole genome shotgun (WGS) entry which is preliminary data.</text>
</comment>
<organism evidence="9 10">
    <name type="scientific">Mycobacterium helveticum</name>
    <dbReference type="NCBI Taxonomy" id="2592811"/>
    <lineage>
        <taxon>Bacteria</taxon>
        <taxon>Bacillati</taxon>
        <taxon>Actinomycetota</taxon>
        <taxon>Actinomycetes</taxon>
        <taxon>Mycobacteriales</taxon>
        <taxon>Mycobacteriaceae</taxon>
        <taxon>Mycobacterium</taxon>
    </lineage>
</organism>
<keyword evidence="5 7" id="KW-1133">Transmembrane helix</keyword>
<reference evidence="9 10" key="1">
    <citation type="submission" date="2019-07" db="EMBL/GenBank/DDBJ databases">
        <title>New Mycobacterium species.</title>
        <authorList>
            <person name="Tortoli E."/>
            <person name="Ghielmetti G."/>
            <person name="Friedel U."/>
            <person name="Trovato A."/>
        </authorList>
    </citation>
    <scope>NUCLEOTIDE SEQUENCE [LARGE SCALE GENOMIC DNA]</scope>
    <source>
        <strain evidence="9 10">16-83</strain>
    </source>
</reference>
<dbReference type="OrthoDB" id="4571363at2"/>
<feature type="transmembrane region" description="Helical" evidence="7">
    <location>
        <begin position="335"/>
        <end position="355"/>
    </location>
</feature>
<evidence type="ECO:0000313" key="10">
    <source>
        <dbReference type="Proteomes" id="UP000320513"/>
    </source>
</evidence>
<feature type="transmembrane region" description="Helical" evidence="7">
    <location>
        <begin position="22"/>
        <end position="44"/>
    </location>
</feature>
<evidence type="ECO:0000256" key="1">
    <source>
        <dbReference type="ARBA" id="ARBA00004651"/>
    </source>
</evidence>